<protein>
    <submittedName>
        <fullName evidence="2">Uncharacterized protein</fullName>
    </submittedName>
</protein>
<evidence type="ECO:0000313" key="2">
    <source>
        <dbReference type="EMBL" id="UYV25832.1"/>
    </source>
</evidence>
<evidence type="ECO:0000256" key="1">
    <source>
        <dbReference type="SAM" id="MobiDB-lite"/>
    </source>
</evidence>
<proteinExistence type="predicted"/>
<reference evidence="2" key="1">
    <citation type="submission" date="2022-05" db="EMBL/GenBank/DDBJ databases">
        <title>Megaplasmid of Vibrio parahaemolyticus.</title>
        <authorList>
            <person name="Strauch E."/>
            <person name="Borowiak M."/>
        </authorList>
    </citation>
    <scope>NUCLEOTIDE SEQUENCE</scope>
    <source>
        <strain evidence="2">16-VB00198</strain>
    </source>
</reference>
<dbReference type="AlphaFoldDB" id="A0AA46UHK5"/>
<name>A0AA46UHK5_VIBPH</name>
<sequence>MIRTYQQGVATLLITSILLSVALVVTLGSYKNLFYQIKRAQNEVKSRQEHWLVEGGLECAFSMIKKDKDPSQLTVGLSPNYFSSDCSLPLGLKKITAKLISSGQYQLDSEAGYSKNSKNIIFDSDFSKGAIQTEASLLVISDSNIEIDPEKGDVALDDGKYDCTAVRFKNSFQYQKVSGSLSTTNSNDCQGKTHLSSSAKISPDPSNSSQAISDPIGAFNSDYKYDPSIDSFYNYFSQKKTAQSIREIKKDYVIVELSEPMKCSELITKEFNKGNNKVWVVGNCVIYPSLNIQDTVGNITPRSLVVENGIFASAGSTVFDGSFYHLLDDLSIFDKDKSDEVNDLILLKEAWSLVPSTVIDDRTLIKSNSVYIDRGSFYPKGGIYLDSPEGLATIKGGLNLDFVSKYNPFNRPKNIKWQEGSWNAK</sequence>
<evidence type="ECO:0000313" key="3">
    <source>
        <dbReference type="Proteomes" id="UP001163036"/>
    </source>
</evidence>
<feature type="region of interest" description="Disordered" evidence="1">
    <location>
        <begin position="181"/>
        <end position="213"/>
    </location>
</feature>
<dbReference type="Proteomes" id="UP001163036">
    <property type="component" value="Chromosome 1"/>
</dbReference>
<feature type="compositionally biased region" description="Polar residues" evidence="1">
    <location>
        <begin position="181"/>
        <end position="212"/>
    </location>
</feature>
<organism evidence="2 3">
    <name type="scientific">Vibrio parahaemolyticus</name>
    <dbReference type="NCBI Taxonomy" id="670"/>
    <lineage>
        <taxon>Bacteria</taxon>
        <taxon>Pseudomonadati</taxon>
        <taxon>Pseudomonadota</taxon>
        <taxon>Gammaproteobacteria</taxon>
        <taxon>Vibrionales</taxon>
        <taxon>Vibrionaceae</taxon>
        <taxon>Vibrio</taxon>
    </lineage>
</organism>
<gene>
    <name evidence="2" type="ORF">M5598_12445</name>
</gene>
<accession>A0AA46UHK5</accession>
<dbReference type="EMBL" id="CP097355">
    <property type="protein sequence ID" value="UYV25832.1"/>
    <property type="molecule type" value="Genomic_DNA"/>
</dbReference>
<dbReference type="RefSeq" id="WP_031818184.1">
    <property type="nucleotide sequence ID" value="NZ_CP097355.1"/>
</dbReference>